<reference evidence="1 2" key="1">
    <citation type="journal article" date="2011" name="ISME J.">
        <title>Community ecology of hot spring cyanobacterial mats: predominant populations and their functional potential.</title>
        <authorList>
            <person name="Klatt C.G."/>
            <person name="Wood J.M."/>
            <person name="Rusch D.B."/>
            <person name="Bateson M.M."/>
            <person name="Hamamura N."/>
            <person name="Heidelberg J.F."/>
            <person name="Grossman A.R."/>
            <person name="Bhaya D."/>
            <person name="Cohan F.M."/>
            <person name="Kuhl M."/>
            <person name="Bryant D.A."/>
            <person name="Ward D.M."/>
        </authorList>
    </citation>
    <scope>NUCLEOTIDE SEQUENCE [LARGE SCALE GENOMIC DNA]</scope>
    <source>
        <strain evidence="1">OS</strain>
    </source>
</reference>
<organism evidence="1 2">
    <name type="scientific">Candidatus Thermochlorobacter aerophilus</name>
    <dbReference type="NCBI Taxonomy" id="1868324"/>
    <lineage>
        <taxon>Bacteria</taxon>
        <taxon>Pseudomonadati</taxon>
        <taxon>Chlorobiota</taxon>
        <taxon>Chlorobiia</taxon>
        <taxon>Chlorobiales</taxon>
        <taxon>Candidatus Thermochlorobacteriaceae</taxon>
        <taxon>Candidatus Thermochlorobacter</taxon>
    </lineage>
</organism>
<accession>A0A395M1B3</accession>
<dbReference type="Proteomes" id="UP000266389">
    <property type="component" value="Unassembled WGS sequence"/>
</dbReference>
<evidence type="ECO:0000313" key="2">
    <source>
        <dbReference type="Proteomes" id="UP000266389"/>
    </source>
</evidence>
<evidence type="ECO:0000313" key="1">
    <source>
        <dbReference type="EMBL" id="RFM24557.1"/>
    </source>
</evidence>
<protein>
    <submittedName>
        <fullName evidence="1">Uncharacterized protein</fullName>
    </submittedName>
</protein>
<name>A0A395M1B3_9BACT</name>
<comment type="caution">
    <text evidence="1">The sequence shown here is derived from an EMBL/GenBank/DDBJ whole genome shotgun (WGS) entry which is preliminary data.</text>
</comment>
<gene>
    <name evidence="1" type="ORF">D0433_06115</name>
</gene>
<proteinExistence type="predicted"/>
<dbReference type="AlphaFoldDB" id="A0A395M1B3"/>
<dbReference type="EMBL" id="PHFL01000039">
    <property type="protein sequence ID" value="RFM24557.1"/>
    <property type="molecule type" value="Genomic_DNA"/>
</dbReference>
<sequence>MHNYQTLAQIASEMRIPIGTLKVKLHVAAKAGIELPPRRRVGKSYLYDAHAFSQWLWQNSEALRRPFEMKTATDDVESGE</sequence>